<organism evidence="2 3">
    <name type="scientific">Tritrichomonas foetus</name>
    <dbReference type="NCBI Taxonomy" id="1144522"/>
    <lineage>
        <taxon>Eukaryota</taxon>
        <taxon>Metamonada</taxon>
        <taxon>Parabasalia</taxon>
        <taxon>Tritrichomonadida</taxon>
        <taxon>Tritrichomonadidae</taxon>
        <taxon>Tritrichomonas</taxon>
    </lineage>
</organism>
<dbReference type="PROSITE" id="PS51419">
    <property type="entry name" value="RAB"/>
    <property type="match status" value="1"/>
</dbReference>
<dbReference type="PANTHER" id="PTHR47978">
    <property type="match status" value="1"/>
</dbReference>
<dbReference type="VEuPathDB" id="TrichDB:TRFO_32291"/>
<dbReference type="RefSeq" id="XP_068354042.1">
    <property type="nucleotide sequence ID" value="XM_068508413.1"/>
</dbReference>
<name>A0A1J4JQ83_9EUKA</name>
<sequence>MESDLKIKVILLGDVSVGKTCLYQRYFWDKFEFMEPSVKSDNNSKVVNRDDTEFRLEVWDTAGAEQYRSITKLHYRNSDVALLLFDMNDLNSLEGLDYWESELSMNEPKCIKYIVATKSDTLVEDEQENIMRRAKSKFYDYPKNNFFMTSARNGQGINELFDFLINDQRIPLNNHSLSSIQQSNDSNNKCC</sequence>
<proteinExistence type="predicted"/>
<keyword evidence="1" id="KW-0547">Nucleotide-binding</keyword>
<gene>
    <name evidence="2" type="primary">rab24</name>
    <name evidence="2" type="ORF">TRFO_32291</name>
</gene>
<dbReference type="SMART" id="SM00175">
    <property type="entry name" value="RAB"/>
    <property type="match status" value="1"/>
</dbReference>
<dbReference type="SUPFAM" id="SSF52540">
    <property type="entry name" value="P-loop containing nucleoside triphosphate hydrolases"/>
    <property type="match status" value="1"/>
</dbReference>
<evidence type="ECO:0000256" key="1">
    <source>
        <dbReference type="ARBA" id="ARBA00022741"/>
    </source>
</evidence>
<dbReference type="GO" id="GO:0005525">
    <property type="term" value="F:GTP binding"/>
    <property type="evidence" value="ECO:0007669"/>
    <property type="project" value="InterPro"/>
</dbReference>
<protein>
    <submittedName>
        <fullName evidence="2">Ras-related protein Rab-24</fullName>
    </submittedName>
</protein>
<evidence type="ECO:0000313" key="2">
    <source>
        <dbReference type="EMBL" id="OHT00906.1"/>
    </source>
</evidence>
<dbReference type="InterPro" id="IPR027417">
    <property type="entry name" value="P-loop_NTPase"/>
</dbReference>
<dbReference type="Proteomes" id="UP000179807">
    <property type="component" value="Unassembled WGS sequence"/>
</dbReference>
<dbReference type="SMART" id="SM00173">
    <property type="entry name" value="RAS"/>
    <property type="match status" value="1"/>
</dbReference>
<dbReference type="GeneID" id="94843117"/>
<dbReference type="Pfam" id="PF00071">
    <property type="entry name" value="Ras"/>
    <property type="match status" value="1"/>
</dbReference>
<dbReference type="OrthoDB" id="25896at2759"/>
<dbReference type="GO" id="GO:0003924">
    <property type="term" value="F:GTPase activity"/>
    <property type="evidence" value="ECO:0007669"/>
    <property type="project" value="InterPro"/>
</dbReference>
<reference evidence="2" key="1">
    <citation type="submission" date="2016-10" db="EMBL/GenBank/DDBJ databases">
        <authorList>
            <person name="Benchimol M."/>
            <person name="Almeida L.G."/>
            <person name="Vasconcelos A.T."/>
            <person name="Perreira-Neves A."/>
            <person name="Rosa I.A."/>
            <person name="Tasca T."/>
            <person name="Bogo M.R."/>
            <person name="de Souza W."/>
        </authorList>
    </citation>
    <scope>NUCLEOTIDE SEQUENCE [LARGE SCALE GENOMIC DNA]</scope>
    <source>
        <strain evidence="2">K</strain>
    </source>
</reference>
<dbReference type="InterPro" id="IPR001806">
    <property type="entry name" value="Small_GTPase"/>
</dbReference>
<dbReference type="SMART" id="SM00174">
    <property type="entry name" value="RHO"/>
    <property type="match status" value="1"/>
</dbReference>
<accession>A0A1J4JQ83</accession>
<dbReference type="CDD" id="cd00154">
    <property type="entry name" value="Rab"/>
    <property type="match status" value="1"/>
</dbReference>
<comment type="caution">
    <text evidence="2">The sequence shown here is derived from an EMBL/GenBank/DDBJ whole genome shotgun (WGS) entry which is preliminary data.</text>
</comment>
<dbReference type="EMBL" id="MLAK01000933">
    <property type="protein sequence ID" value="OHT00906.1"/>
    <property type="molecule type" value="Genomic_DNA"/>
</dbReference>
<keyword evidence="3" id="KW-1185">Reference proteome</keyword>
<dbReference type="AlphaFoldDB" id="A0A1J4JQ83"/>
<dbReference type="InterPro" id="IPR005225">
    <property type="entry name" value="Small_GTP-bd"/>
</dbReference>
<dbReference type="NCBIfam" id="TIGR00231">
    <property type="entry name" value="small_GTP"/>
    <property type="match status" value="1"/>
</dbReference>
<dbReference type="PRINTS" id="PR00449">
    <property type="entry name" value="RASTRNSFRMNG"/>
</dbReference>
<evidence type="ECO:0000313" key="3">
    <source>
        <dbReference type="Proteomes" id="UP000179807"/>
    </source>
</evidence>
<dbReference type="Gene3D" id="3.40.50.300">
    <property type="entry name" value="P-loop containing nucleotide triphosphate hydrolases"/>
    <property type="match status" value="1"/>
</dbReference>